<dbReference type="Gene3D" id="3.20.20.140">
    <property type="entry name" value="Metal-dependent hydrolases"/>
    <property type="match status" value="1"/>
</dbReference>
<evidence type="ECO:0000259" key="3">
    <source>
        <dbReference type="Pfam" id="PF04909"/>
    </source>
</evidence>
<dbReference type="InterPro" id="IPR032465">
    <property type="entry name" value="ACMSD"/>
</dbReference>
<keyword evidence="5" id="KW-1185">Reference proteome</keyword>
<dbReference type="PANTHER" id="PTHR21240">
    <property type="entry name" value="2-AMINO-3-CARBOXYLMUCONATE-6-SEMIALDEHYDE DECARBOXYLASE"/>
    <property type="match status" value="1"/>
</dbReference>
<evidence type="ECO:0000256" key="1">
    <source>
        <dbReference type="ARBA" id="ARBA00023239"/>
    </source>
</evidence>
<keyword evidence="1" id="KW-0456">Lyase</keyword>
<dbReference type="SUPFAM" id="SSF51556">
    <property type="entry name" value="Metallo-dependent hydrolases"/>
    <property type="match status" value="1"/>
</dbReference>
<proteinExistence type="predicted"/>
<reference evidence="4 5" key="1">
    <citation type="submission" date="2024-09" db="EMBL/GenBank/DDBJ databases">
        <authorList>
            <person name="Sun Q."/>
            <person name="Mori K."/>
        </authorList>
    </citation>
    <scope>NUCLEOTIDE SEQUENCE [LARGE SCALE GENOMIC DNA]</scope>
    <source>
        <strain evidence="4 5">JCM 3324</strain>
    </source>
</reference>
<dbReference type="Pfam" id="PF04909">
    <property type="entry name" value="Amidohydro_2"/>
    <property type="match status" value="1"/>
</dbReference>
<comment type="caution">
    <text evidence="4">The sequence shown here is derived from an EMBL/GenBank/DDBJ whole genome shotgun (WGS) entry which is preliminary data.</text>
</comment>
<evidence type="ECO:0000256" key="2">
    <source>
        <dbReference type="SAM" id="MobiDB-lite"/>
    </source>
</evidence>
<dbReference type="RefSeq" id="WP_345385100.1">
    <property type="nucleotide sequence ID" value="NZ_BAAAXS010000001.1"/>
</dbReference>
<gene>
    <name evidence="4" type="ORF">ACFFR3_38070</name>
</gene>
<organism evidence="4 5">
    <name type="scientific">Nonomuraea salmonea</name>
    <dbReference type="NCBI Taxonomy" id="46181"/>
    <lineage>
        <taxon>Bacteria</taxon>
        <taxon>Bacillati</taxon>
        <taxon>Actinomycetota</taxon>
        <taxon>Actinomycetes</taxon>
        <taxon>Streptosporangiales</taxon>
        <taxon>Streptosporangiaceae</taxon>
        <taxon>Nonomuraea</taxon>
    </lineage>
</organism>
<dbReference type="Proteomes" id="UP001589568">
    <property type="component" value="Unassembled WGS sequence"/>
</dbReference>
<accession>A0ABV5P057</accession>
<evidence type="ECO:0000313" key="5">
    <source>
        <dbReference type="Proteomes" id="UP001589568"/>
    </source>
</evidence>
<protein>
    <submittedName>
        <fullName evidence="4">Amidohydrolase family protein</fullName>
    </submittedName>
</protein>
<dbReference type="EMBL" id="JBHMCF010000041">
    <property type="protein sequence ID" value="MFB9475329.1"/>
    <property type="molecule type" value="Genomic_DNA"/>
</dbReference>
<sequence>MTLICIEEHAVDPVIAAAAGPAIARETPYMRLQSRSDSPVRPGPGRRPAVDIDEAFELGADLGEGRVRLMDEHGIDLQIVSWTNPVQLVPGDRGLALCRAANDRLAKAAAARPDRIQGFAALPWQDPAAAVDELDRAVTGLGLRGVLIMGRPGARFLDDPAYLPALERIAALGVPLYLHPYAPVPQVQQAYYAGFGDKVTTEFSLAGWGWHHEAGIHVLRLVLAGVFDRLPGLQVVSGHWGEMVPFYLSRLDDVLSPGDTGLSRTITETYRSHVWVTPSGMYQRPQFDFVRAVVGLDRVIWSVDYPFLRLDGTREFIDGLGLTPDEREQITHRNAERLFGLNGA</sequence>
<feature type="domain" description="Amidohydrolase-related" evidence="3">
    <location>
        <begin position="92"/>
        <end position="341"/>
    </location>
</feature>
<feature type="region of interest" description="Disordered" evidence="2">
    <location>
        <begin position="28"/>
        <end position="48"/>
    </location>
</feature>
<dbReference type="InterPro" id="IPR032466">
    <property type="entry name" value="Metal_Hydrolase"/>
</dbReference>
<dbReference type="PANTHER" id="PTHR21240:SF30">
    <property type="entry name" value="AMIDOHYDROLASE-RELATED DOMAIN-CONTAINING PROTEIN-RELATED"/>
    <property type="match status" value="1"/>
</dbReference>
<dbReference type="InterPro" id="IPR006680">
    <property type="entry name" value="Amidohydro-rel"/>
</dbReference>
<name>A0ABV5P057_9ACTN</name>
<evidence type="ECO:0000313" key="4">
    <source>
        <dbReference type="EMBL" id="MFB9475329.1"/>
    </source>
</evidence>